<dbReference type="Proteomes" id="UP000538292">
    <property type="component" value="Unassembled WGS sequence"/>
</dbReference>
<dbReference type="AlphaFoldDB" id="A0A7W1XQE9"/>
<dbReference type="RefSeq" id="WP_181737761.1">
    <property type="nucleotide sequence ID" value="NZ_JACEOL010000009.1"/>
</dbReference>
<feature type="compositionally biased region" description="Low complexity" evidence="1">
    <location>
        <begin position="72"/>
        <end position="85"/>
    </location>
</feature>
<evidence type="ECO:0000313" key="2">
    <source>
        <dbReference type="EMBL" id="MBA4601368.1"/>
    </source>
</evidence>
<name>A0A7W1XQE9_9BACL</name>
<reference evidence="2 3" key="1">
    <citation type="submission" date="2020-07" db="EMBL/GenBank/DDBJ databases">
        <title>Thermoactinomyces phylogeny.</title>
        <authorList>
            <person name="Dunlap C."/>
        </authorList>
    </citation>
    <scope>NUCLEOTIDE SEQUENCE [LARGE SCALE GENOMIC DNA]</scope>
    <source>
        <strain evidence="2 3">AMNI-1</strain>
    </source>
</reference>
<proteinExistence type="predicted"/>
<accession>A0A7W1XQE9</accession>
<organism evidence="2 3">
    <name type="scientific">Thermoactinomyces mirandus</name>
    <dbReference type="NCBI Taxonomy" id="2756294"/>
    <lineage>
        <taxon>Bacteria</taxon>
        <taxon>Bacillati</taxon>
        <taxon>Bacillota</taxon>
        <taxon>Bacilli</taxon>
        <taxon>Bacillales</taxon>
        <taxon>Thermoactinomycetaceae</taxon>
        <taxon>Thermoactinomyces</taxon>
    </lineage>
</organism>
<dbReference type="EMBL" id="JACEOL010000009">
    <property type="protein sequence ID" value="MBA4601368.1"/>
    <property type="molecule type" value="Genomic_DNA"/>
</dbReference>
<sequence length="114" mass="13259">MKNNQEDSLRYWKELQNWSSLLSRRTKQIEEVVKALQSINMAVLDKGRLKELISALASMDQLKANQQKEKTSSSQKNTKSSVTKTESNDELVQLMNTPVMSEIIKEVFKNKRKW</sequence>
<comment type="caution">
    <text evidence="2">The sequence shown here is derived from an EMBL/GenBank/DDBJ whole genome shotgun (WGS) entry which is preliminary data.</text>
</comment>
<keyword evidence="3" id="KW-1185">Reference proteome</keyword>
<feature type="region of interest" description="Disordered" evidence="1">
    <location>
        <begin position="63"/>
        <end position="90"/>
    </location>
</feature>
<protein>
    <submittedName>
        <fullName evidence="2">Uncharacterized protein</fullName>
    </submittedName>
</protein>
<evidence type="ECO:0000313" key="3">
    <source>
        <dbReference type="Proteomes" id="UP000538292"/>
    </source>
</evidence>
<evidence type="ECO:0000256" key="1">
    <source>
        <dbReference type="SAM" id="MobiDB-lite"/>
    </source>
</evidence>
<gene>
    <name evidence="2" type="ORF">H2C83_03335</name>
</gene>